<keyword evidence="1" id="KW-0328">Glycosyltransferase</keyword>
<keyword evidence="2 3" id="KW-0808">Transferase</keyword>
<evidence type="ECO:0000313" key="3">
    <source>
        <dbReference type="EMBL" id="ERT08221.1"/>
    </source>
</evidence>
<comment type="caution">
    <text evidence="3">The sequence shown here is derived from an EMBL/GenBank/DDBJ whole genome shotgun (WGS) entry which is preliminary data.</text>
</comment>
<keyword evidence="4" id="KW-1185">Reference proteome</keyword>
<evidence type="ECO:0000256" key="1">
    <source>
        <dbReference type="ARBA" id="ARBA00022676"/>
    </source>
</evidence>
<dbReference type="EMBL" id="AUZM01000013">
    <property type="protein sequence ID" value="ERT08221.1"/>
    <property type="molecule type" value="Genomic_DNA"/>
</dbReference>
<organism evidence="3 4">
    <name type="scientific">Lyngbya aestuarii BL J</name>
    <dbReference type="NCBI Taxonomy" id="1348334"/>
    <lineage>
        <taxon>Bacteria</taxon>
        <taxon>Bacillati</taxon>
        <taxon>Cyanobacteriota</taxon>
        <taxon>Cyanophyceae</taxon>
        <taxon>Oscillatoriophycideae</taxon>
        <taxon>Oscillatoriales</taxon>
        <taxon>Microcoleaceae</taxon>
        <taxon>Lyngbya</taxon>
    </lineage>
</organism>
<evidence type="ECO:0000256" key="2">
    <source>
        <dbReference type="ARBA" id="ARBA00022679"/>
    </source>
</evidence>
<dbReference type="SUPFAM" id="SSF53756">
    <property type="entry name" value="UDP-Glycosyltransferase/glycogen phosphorylase"/>
    <property type="match status" value="1"/>
</dbReference>
<dbReference type="RefSeq" id="WP_023065647.1">
    <property type="nucleotide sequence ID" value="NZ_AUZM01000013.1"/>
</dbReference>
<gene>
    <name evidence="3" type="ORF">M595_1845</name>
</gene>
<evidence type="ECO:0000313" key="4">
    <source>
        <dbReference type="Proteomes" id="UP000017127"/>
    </source>
</evidence>
<reference evidence="3 4" key="1">
    <citation type="journal article" date="2013" name="Front. Microbiol.">
        <title>Comparative genomic analyses of the cyanobacterium, Lyngbya aestuarii BL J, a powerful hydrogen producer.</title>
        <authorList>
            <person name="Kothari A."/>
            <person name="Vaughn M."/>
            <person name="Garcia-Pichel F."/>
        </authorList>
    </citation>
    <scope>NUCLEOTIDE SEQUENCE [LARGE SCALE GENOMIC DNA]</scope>
    <source>
        <strain evidence="3 4">BL J</strain>
    </source>
</reference>
<dbReference type="AlphaFoldDB" id="U7QP87"/>
<protein>
    <submittedName>
        <fullName evidence="3">Glycosyl transferases group 1 family protein</fullName>
    </submittedName>
</protein>
<dbReference type="Proteomes" id="UP000017127">
    <property type="component" value="Unassembled WGS sequence"/>
</dbReference>
<dbReference type="PANTHER" id="PTHR12526:SF629">
    <property type="entry name" value="TEICHURONIC ACID BIOSYNTHESIS GLYCOSYLTRANSFERASE TUAH-RELATED"/>
    <property type="match status" value="1"/>
</dbReference>
<dbReference type="GO" id="GO:0016757">
    <property type="term" value="F:glycosyltransferase activity"/>
    <property type="evidence" value="ECO:0007669"/>
    <property type="project" value="UniProtKB-KW"/>
</dbReference>
<accession>U7QP87</accession>
<dbReference type="PATRIC" id="fig|1348334.3.peg.1799"/>
<proteinExistence type="predicted"/>
<sequence length="415" mass="46935">MAKILILIGGHLCTAPRPQKEADALAAVGHEVTVRGFWFDPELVERDRLILATKTWQFLPIIDFQPAHKINNIRVRIKARIAKEKYKRFGTFSPELLGYGATAMLQVARHTQADLTIVHSEGGLWVGNQLLNEGFCVGVDFEDWFSEDLLPSARATRPIHQLKTFEHRLAINCIYCLTTSHALAEAFSEAYQVPKPTVIYNTFTAKERFNIDGKTLDKINSKLPSLHWFSQTIGPGRGLEILFKALPYLQTPVEIHLRGDYPKTAQQWLQQQVTDEWRDRIFIHPTVPNSELLSRIAEHDIGLALEQADIPSRNLTITNKLFQYLQAGLAVIATDTAGQKEIFQDCPEIGQLLTDNHPTLLAEAIENLLQNPEKLARAKAAALQAYENKFGWEKQVNLLLQISEVSLIHRAKKLE</sequence>
<dbReference type="OrthoDB" id="9813214at2"/>
<dbReference type="PANTHER" id="PTHR12526">
    <property type="entry name" value="GLYCOSYLTRANSFERASE"/>
    <property type="match status" value="1"/>
</dbReference>
<dbReference type="Pfam" id="PF13692">
    <property type="entry name" value="Glyco_trans_1_4"/>
    <property type="match status" value="1"/>
</dbReference>
<name>U7QP87_9CYAN</name>
<dbReference type="Gene3D" id="3.40.50.2000">
    <property type="entry name" value="Glycogen Phosphorylase B"/>
    <property type="match status" value="1"/>
</dbReference>